<feature type="compositionally biased region" description="Basic and acidic residues" evidence="2">
    <location>
        <begin position="1"/>
        <end position="14"/>
    </location>
</feature>
<dbReference type="Pfam" id="PF00378">
    <property type="entry name" value="ECH_1"/>
    <property type="match status" value="1"/>
</dbReference>
<proteinExistence type="inferred from homology"/>
<dbReference type="InterPro" id="IPR051683">
    <property type="entry name" value="Enoyl-CoA_Hydratase/Isomerase"/>
</dbReference>
<name>A0A8J3BTZ4_9ACTN</name>
<organism evidence="3 4">
    <name type="scientific">Pilimelia terevasa</name>
    <dbReference type="NCBI Taxonomy" id="53372"/>
    <lineage>
        <taxon>Bacteria</taxon>
        <taxon>Bacillati</taxon>
        <taxon>Actinomycetota</taxon>
        <taxon>Actinomycetes</taxon>
        <taxon>Micromonosporales</taxon>
        <taxon>Micromonosporaceae</taxon>
        <taxon>Pilimelia</taxon>
    </lineage>
</organism>
<keyword evidence="4" id="KW-1185">Reference proteome</keyword>
<evidence type="ECO:0000256" key="2">
    <source>
        <dbReference type="SAM" id="MobiDB-lite"/>
    </source>
</evidence>
<comment type="similarity">
    <text evidence="1">Belongs to the enoyl-CoA hydratase/isomerase family.</text>
</comment>
<dbReference type="PANTHER" id="PTHR42964:SF1">
    <property type="entry name" value="POLYKETIDE BIOSYNTHESIS ENOYL-COA HYDRATASE PKSH-RELATED"/>
    <property type="match status" value="1"/>
</dbReference>
<dbReference type="Gene3D" id="3.90.226.10">
    <property type="entry name" value="2-enoyl-CoA Hydratase, Chain A, domain 1"/>
    <property type="match status" value="1"/>
</dbReference>
<dbReference type="InterPro" id="IPR029045">
    <property type="entry name" value="ClpP/crotonase-like_dom_sf"/>
</dbReference>
<sequence length="324" mass="33008">MDVHAEAGPPDRRAGGLGQRAVDGDGRAVGKRTGHPPIVAPGADVTPAASTTGVRLLRCAPMTAESAPELIRTATARGVTTLTLDSPGNRNALSRALMTQLLDALAEAADDDAVRTVVLAHTGPVFCSGADLAETAAAYAGTAEMPAAMLGDLLGAVWDFPKPTVARVGGAARAGGLGLIAATDIAVVAEDATFAFSEVRLGVVPAIISAPVLRRVAPRPAAELLLTGEVFDGLRAAEIGLATRAVPAAEVDEAVAEYTDALTCGGPIALGATKQLLRRPAGPTVRAELDDLTALSVAYFGSDEGREGVTAFKEKRPPAWTPED</sequence>
<evidence type="ECO:0000256" key="1">
    <source>
        <dbReference type="ARBA" id="ARBA00005254"/>
    </source>
</evidence>
<comment type="caution">
    <text evidence="3">The sequence shown here is derived from an EMBL/GenBank/DDBJ whole genome shotgun (WGS) entry which is preliminary data.</text>
</comment>
<evidence type="ECO:0000313" key="4">
    <source>
        <dbReference type="Proteomes" id="UP000662200"/>
    </source>
</evidence>
<dbReference type="AlphaFoldDB" id="A0A8J3BTZ4"/>
<dbReference type="GO" id="GO:0003824">
    <property type="term" value="F:catalytic activity"/>
    <property type="evidence" value="ECO:0007669"/>
    <property type="project" value="UniProtKB-ARBA"/>
</dbReference>
<protein>
    <submittedName>
        <fullName evidence="3">Enoyl-CoA hydratase</fullName>
    </submittedName>
</protein>
<dbReference type="Proteomes" id="UP000662200">
    <property type="component" value="Unassembled WGS sequence"/>
</dbReference>
<dbReference type="Gene3D" id="1.10.12.10">
    <property type="entry name" value="Lyase 2-enoyl-coa Hydratase, Chain A, domain 2"/>
    <property type="match status" value="1"/>
</dbReference>
<accession>A0A8J3BTZ4</accession>
<dbReference type="CDD" id="cd06558">
    <property type="entry name" value="crotonase-like"/>
    <property type="match status" value="1"/>
</dbReference>
<dbReference type="InterPro" id="IPR014748">
    <property type="entry name" value="Enoyl-CoA_hydra_C"/>
</dbReference>
<evidence type="ECO:0000313" key="3">
    <source>
        <dbReference type="EMBL" id="GGK41109.1"/>
    </source>
</evidence>
<reference evidence="3" key="1">
    <citation type="journal article" date="2014" name="Int. J. Syst. Evol. Microbiol.">
        <title>Complete genome sequence of Corynebacterium casei LMG S-19264T (=DSM 44701T), isolated from a smear-ripened cheese.</title>
        <authorList>
            <consortium name="US DOE Joint Genome Institute (JGI-PGF)"/>
            <person name="Walter F."/>
            <person name="Albersmeier A."/>
            <person name="Kalinowski J."/>
            <person name="Ruckert C."/>
        </authorList>
    </citation>
    <scope>NUCLEOTIDE SEQUENCE</scope>
    <source>
        <strain evidence="3">JCM 3091</strain>
    </source>
</reference>
<dbReference type="InterPro" id="IPR001753">
    <property type="entry name" value="Enoyl-CoA_hydra/iso"/>
</dbReference>
<reference evidence="3" key="2">
    <citation type="submission" date="2020-09" db="EMBL/GenBank/DDBJ databases">
        <authorList>
            <person name="Sun Q."/>
            <person name="Ohkuma M."/>
        </authorList>
    </citation>
    <scope>NUCLEOTIDE SEQUENCE</scope>
    <source>
        <strain evidence="3">JCM 3091</strain>
    </source>
</reference>
<feature type="region of interest" description="Disordered" evidence="2">
    <location>
        <begin position="1"/>
        <end position="46"/>
    </location>
</feature>
<dbReference type="SUPFAM" id="SSF52096">
    <property type="entry name" value="ClpP/crotonase"/>
    <property type="match status" value="1"/>
</dbReference>
<dbReference type="PANTHER" id="PTHR42964">
    <property type="entry name" value="ENOYL-COA HYDRATASE"/>
    <property type="match status" value="1"/>
</dbReference>
<dbReference type="EMBL" id="BMQC01000019">
    <property type="protein sequence ID" value="GGK41109.1"/>
    <property type="molecule type" value="Genomic_DNA"/>
</dbReference>
<gene>
    <name evidence="3" type="primary">paaG</name>
    <name evidence="3" type="ORF">GCM10010124_37490</name>
</gene>